<dbReference type="AlphaFoldDB" id="A0A8J5UT75"/>
<reference evidence="3 4" key="1">
    <citation type="journal article" date="2021" name="DNA Res.">
        <title>Genome analysis of Candida subhashii reveals its hybrid nature and dual mitochondrial genome conformations.</title>
        <authorList>
            <person name="Mixao V."/>
            <person name="Hegedusova E."/>
            <person name="Saus E."/>
            <person name="Pryszcz L.P."/>
            <person name="Cillingova A."/>
            <person name="Nosek J."/>
            <person name="Gabaldon T."/>
        </authorList>
    </citation>
    <scope>NUCLEOTIDE SEQUENCE [LARGE SCALE GENOMIC DNA]</scope>
    <source>
        <strain evidence="3 4">CBS 10753</strain>
    </source>
</reference>
<protein>
    <recommendedName>
        <fullName evidence="5">Transmembrane protein</fullName>
    </recommendedName>
</protein>
<proteinExistence type="predicted"/>
<feature type="compositionally biased region" description="Low complexity" evidence="1">
    <location>
        <begin position="308"/>
        <end position="322"/>
    </location>
</feature>
<feature type="transmembrane region" description="Helical" evidence="2">
    <location>
        <begin position="178"/>
        <end position="198"/>
    </location>
</feature>
<organism evidence="3 4">
    <name type="scientific">[Candida] subhashii</name>
    <dbReference type="NCBI Taxonomy" id="561895"/>
    <lineage>
        <taxon>Eukaryota</taxon>
        <taxon>Fungi</taxon>
        <taxon>Dikarya</taxon>
        <taxon>Ascomycota</taxon>
        <taxon>Saccharomycotina</taxon>
        <taxon>Pichiomycetes</taxon>
        <taxon>Debaryomycetaceae</taxon>
        <taxon>Spathaspora</taxon>
    </lineage>
</organism>
<name>A0A8J5UT75_9ASCO</name>
<keyword evidence="2" id="KW-1133">Transmembrane helix</keyword>
<evidence type="ECO:0000256" key="1">
    <source>
        <dbReference type="SAM" id="MobiDB-lite"/>
    </source>
</evidence>
<feature type="compositionally biased region" description="Basic and acidic residues" evidence="1">
    <location>
        <begin position="68"/>
        <end position="88"/>
    </location>
</feature>
<keyword evidence="4" id="KW-1185">Reference proteome</keyword>
<accession>A0A8J5UT75</accession>
<feature type="region of interest" description="Disordered" evidence="1">
    <location>
        <begin position="68"/>
        <end position="134"/>
    </location>
</feature>
<dbReference type="GeneID" id="73472147"/>
<gene>
    <name evidence="3" type="ORF">J8A68_005347</name>
</gene>
<comment type="caution">
    <text evidence="3">The sequence shown here is derived from an EMBL/GenBank/DDBJ whole genome shotgun (WGS) entry which is preliminary data.</text>
</comment>
<evidence type="ECO:0000256" key="2">
    <source>
        <dbReference type="SAM" id="Phobius"/>
    </source>
</evidence>
<keyword evidence="2" id="KW-0472">Membrane</keyword>
<dbReference type="EMBL" id="JAGSYN010000266">
    <property type="protein sequence ID" value="KAG7661145.1"/>
    <property type="molecule type" value="Genomic_DNA"/>
</dbReference>
<feature type="region of interest" description="Disordered" evidence="1">
    <location>
        <begin position="302"/>
        <end position="331"/>
    </location>
</feature>
<sequence length="331" mass="39212">MLVVLFLVEVKNNSTDRKTSNQTDKINSQTDRQKKNLIFTINLQLKRRPEKTTQGYARTGQHDIRYEKNRFGKMTKPNDQEFAVERRPNPKGWTPPKAPYNPYDPTDIRPPEGYPSEFQQPHAQPSGHSSIPKPATQYQRVNETMQRLNYLPRPMSDLYPGQYKVLRKVDTNQRLHRAAGFFGGILVAGAAIYGAFFYRWDGKENVFSGFYRMRLRFKEIASGLTEQEYDDLYHPRQRDYHLRPVKDAKYIPETLRKTEESKFALNRPGERHILEAQRIQQETEESMLKELEFHKQFAKEFEEDLNRQEQQQQQEEVQSTTTQRKKWFGIF</sequence>
<evidence type="ECO:0008006" key="5">
    <source>
        <dbReference type="Google" id="ProtNLM"/>
    </source>
</evidence>
<dbReference type="OrthoDB" id="4083086at2759"/>
<feature type="compositionally biased region" description="Polar residues" evidence="1">
    <location>
        <begin position="117"/>
        <end position="129"/>
    </location>
</feature>
<evidence type="ECO:0000313" key="3">
    <source>
        <dbReference type="EMBL" id="KAG7661145.1"/>
    </source>
</evidence>
<evidence type="ECO:0000313" key="4">
    <source>
        <dbReference type="Proteomes" id="UP000694255"/>
    </source>
</evidence>
<keyword evidence="2" id="KW-0812">Transmembrane</keyword>
<dbReference type="RefSeq" id="XP_049261378.1">
    <property type="nucleotide sequence ID" value="XM_049409403.1"/>
</dbReference>
<dbReference type="Proteomes" id="UP000694255">
    <property type="component" value="Unassembled WGS sequence"/>
</dbReference>